<sequence>MVTAYLEMKEGRSTIMTAERADMLNSLGFTWKVHEDNWHEMLEDLKEYKERHGDCLVPQGYAPNPALGRWVALQRIVYKRMLRGKKPSRIAEKRIFLLDKIGFVWSVGHRAQWFNMFEELKKYKEIHGHCSVPDKCTFNERLAKWVLRQRKLYLEMKEGRSAIMTAERR</sequence>
<reference evidence="2" key="1">
    <citation type="submission" date="2021-01" db="EMBL/GenBank/DDBJ databases">
        <authorList>
            <person name="Corre E."/>
            <person name="Pelletier E."/>
            <person name="Niang G."/>
            <person name="Scheremetjew M."/>
            <person name="Finn R."/>
            <person name="Kale V."/>
            <person name="Holt S."/>
            <person name="Cochrane G."/>
            <person name="Meng A."/>
            <person name="Brown T."/>
            <person name="Cohen L."/>
        </authorList>
    </citation>
    <scope>NUCLEOTIDE SEQUENCE</scope>
    <source>
        <strain evidence="2">GSO104</strain>
    </source>
</reference>
<dbReference type="PANTHER" id="PTHR33418:SF1">
    <property type="entry name" value="HELICASE-ASSOCIATED DOMAIN-CONTAINING PROTEIN"/>
    <property type="match status" value="1"/>
</dbReference>
<dbReference type="AlphaFoldDB" id="A0A7S4S1K0"/>
<dbReference type="Gene3D" id="6.10.140.530">
    <property type="match status" value="2"/>
</dbReference>
<name>A0A7S4S1K0_9STRA</name>
<dbReference type="EMBL" id="HBNS01034912">
    <property type="protein sequence ID" value="CAE4630774.1"/>
    <property type="molecule type" value="Transcribed_RNA"/>
</dbReference>
<dbReference type="InterPro" id="IPR005114">
    <property type="entry name" value="Helicase_assoc"/>
</dbReference>
<dbReference type="PANTHER" id="PTHR33418">
    <property type="entry name" value="HELICASE-ASSOCIATED"/>
    <property type="match status" value="1"/>
</dbReference>
<proteinExistence type="predicted"/>
<gene>
    <name evidence="2" type="ORF">DBRI00130_LOCUS27267</name>
</gene>
<organism evidence="2">
    <name type="scientific">Ditylum brightwellii</name>
    <dbReference type="NCBI Taxonomy" id="49249"/>
    <lineage>
        <taxon>Eukaryota</taxon>
        <taxon>Sar</taxon>
        <taxon>Stramenopiles</taxon>
        <taxon>Ochrophyta</taxon>
        <taxon>Bacillariophyta</taxon>
        <taxon>Mediophyceae</taxon>
        <taxon>Lithodesmiophycidae</taxon>
        <taxon>Lithodesmiales</taxon>
        <taxon>Lithodesmiaceae</taxon>
        <taxon>Ditylum</taxon>
    </lineage>
</organism>
<evidence type="ECO:0000259" key="1">
    <source>
        <dbReference type="Pfam" id="PF03457"/>
    </source>
</evidence>
<feature type="domain" description="Helicase-associated" evidence="1">
    <location>
        <begin position="34"/>
        <end position="103"/>
    </location>
</feature>
<dbReference type="Pfam" id="PF03457">
    <property type="entry name" value="HA"/>
    <property type="match status" value="2"/>
</dbReference>
<accession>A0A7S4S1K0</accession>
<evidence type="ECO:0000313" key="2">
    <source>
        <dbReference type="EMBL" id="CAE4630774.1"/>
    </source>
</evidence>
<protein>
    <recommendedName>
        <fullName evidence="1">Helicase-associated domain-containing protein</fullName>
    </recommendedName>
</protein>
<feature type="domain" description="Helicase-associated" evidence="1">
    <location>
        <begin position="109"/>
        <end position="168"/>
    </location>
</feature>